<organism evidence="2 3">
    <name type="scientific">Arthrobacter echini</name>
    <dbReference type="NCBI Taxonomy" id="1529066"/>
    <lineage>
        <taxon>Bacteria</taxon>
        <taxon>Bacillati</taxon>
        <taxon>Actinomycetota</taxon>
        <taxon>Actinomycetes</taxon>
        <taxon>Micrococcales</taxon>
        <taxon>Micrococcaceae</taxon>
        <taxon>Arthrobacter</taxon>
    </lineage>
</organism>
<gene>
    <name evidence="2" type="ORF">FQ377_02445</name>
</gene>
<sequence length="153" mass="16339">MGSSVPSAVADAGDPGTLCARSGYGGISVVVIEILSSTLTALGLGLLLAAVLIRLVYGSWTRTLAITFELEGHPYLRWHDHRYRIVEALWTSRVRARDGDGSAPPPGDEVDIYYHARAPRTFSLRAPYRGTRVLAVVGFACAVVGTLLGFLPG</sequence>
<protein>
    <recommendedName>
        <fullName evidence="4">DUF3592 domain-containing protein</fullName>
    </recommendedName>
</protein>
<dbReference type="OrthoDB" id="4949631at2"/>
<keyword evidence="1" id="KW-0812">Transmembrane</keyword>
<evidence type="ECO:0000256" key="1">
    <source>
        <dbReference type="SAM" id="Phobius"/>
    </source>
</evidence>
<accession>A0A5D0XU03</accession>
<dbReference type="EMBL" id="VSLD01000001">
    <property type="protein sequence ID" value="TYD00335.1"/>
    <property type="molecule type" value="Genomic_DNA"/>
</dbReference>
<keyword evidence="1" id="KW-1133">Transmembrane helix</keyword>
<evidence type="ECO:0000313" key="2">
    <source>
        <dbReference type="EMBL" id="TYD00335.1"/>
    </source>
</evidence>
<dbReference type="Proteomes" id="UP000323410">
    <property type="component" value="Unassembled WGS sequence"/>
</dbReference>
<feature type="transmembrane region" description="Helical" evidence="1">
    <location>
        <begin position="34"/>
        <end position="57"/>
    </location>
</feature>
<feature type="transmembrane region" description="Helical" evidence="1">
    <location>
        <begin position="133"/>
        <end position="151"/>
    </location>
</feature>
<evidence type="ECO:0008006" key="4">
    <source>
        <dbReference type="Google" id="ProtNLM"/>
    </source>
</evidence>
<name>A0A5D0XU03_9MICC</name>
<dbReference type="AlphaFoldDB" id="A0A5D0XU03"/>
<comment type="caution">
    <text evidence="2">The sequence shown here is derived from an EMBL/GenBank/DDBJ whole genome shotgun (WGS) entry which is preliminary data.</text>
</comment>
<dbReference type="RefSeq" id="WP_148599641.1">
    <property type="nucleotide sequence ID" value="NZ_VSLD01000001.1"/>
</dbReference>
<keyword evidence="1" id="KW-0472">Membrane</keyword>
<evidence type="ECO:0000313" key="3">
    <source>
        <dbReference type="Proteomes" id="UP000323410"/>
    </source>
</evidence>
<reference evidence="2 3" key="1">
    <citation type="submission" date="2019-08" db="EMBL/GenBank/DDBJ databases">
        <title>Genone of Arthrobacter echini P9.</title>
        <authorList>
            <person name="Bowman J.P."/>
        </authorList>
    </citation>
    <scope>NUCLEOTIDE SEQUENCE [LARGE SCALE GENOMIC DNA]</scope>
    <source>
        <strain evidence="2 3">P9</strain>
    </source>
</reference>
<proteinExistence type="predicted"/>
<keyword evidence="3" id="KW-1185">Reference proteome</keyword>